<reference evidence="4" key="2">
    <citation type="submission" date="2008-08" db="EMBL/GenBank/DDBJ databases">
        <authorList>
            <consortium name="Diatom Consortium"/>
            <person name="Grigoriev I."/>
            <person name="Grimwood J."/>
            <person name="Kuo A."/>
            <person name="Otillar R.P."/>
            <person name="Salamov A."/>
            <person name="Detter J.C."/>
            <person name="Lindquist E."/>
            <person name="Shapiro H."/>
            <person name="Lucas S."/>
            <person name="Glavina del Rio T."/>
            <person name="Pitluck S."/>
            <person name="Rokhsar D."/>
            <person name="Bowler C."/>
        </authorList>
    </citation>
    <scope>GENOME REANNOTATION</scope>
    <source>
        <strain evidence="4">CCAP 1055/1</strain>
    </source>
</reference>
<dbReference type="Pfam" id="PF24437">
    <property type="entry name" value="INTS7_HB"/>
    <property type="match status" value="1"/>
</dbReference>
<dbReference type="EMBL" id="CM000614">
    <property type="protein sequence ID" value="EEC47202.1"/>
    <property type="molecule type" value="Genomic_DNA"/>
</dbReference>
<dbReference type="PaxDb" id="2850-Phatr47230"/>
<organism evidence="3 4">
    <name type="scientific">Phaeodactylum tricornutum (strain CCAP 1055/1)</name>
    <dbReference type="NCBI Taxonomy" id="556484"/>
    <lineage>
        <taxon>Eukaryota</taxon>
        <taxon>Sar</taxon>
        <taxon>Stramenopiles</taxon>
        <taxon>Ochrophyta</taxon>
        <taxon>Bacillariophyta</taxon>
        <taxon>Bacillariophyceae</taxon>
        <taxon>Bacillariophycidae</taxon>
        <taxon>Naviculales</taxon>
        <taxon>Phaeodactylaceae</taxon>
        <taxon>Phaeodactylum</taxon>
    </lineage>
</organism>
<dbReference type="InterPro" id="IPR056517">
    <property type="entry name" value="INTS7_HB"/>
</dbReference>
<dbReference type="OrthoDB" id="46296at2759"/>
<keyword evidence="4" id="KW-1185">Reference proteome</keyword>
<feature type="region of interest" description="Disordered" evidence="1">
    <location>
        <begin position="38"/>
        <end position="76"/>
    </location>
</feature>
<dbReference type="KEGG" id="pti:PHATRDRAFT_47230"/>
<evidence type="ECO:0000313" key="3">
    <source>
        <dbReference type="EMBL" id="EEC47202.1"/>
    </source>
</evidence>
<name>B7G2X5_PHATC</name>
<feature type="compositionally biased region" description="Low complexity" evidence="1">
    <location>
        <begin position="59"/>
        <end position="71"/>
    </location>
</feature>
<dbReference type="HOGENOM" id="CLU_288287_0_0_1"/>
<evidence type="ECO:0000259" key="2">
    <source>
        <dbReference type="Pfam" id="PF24437"/>
    </source>
</evidence>
<dbReference type="GeneID" id="7201988"/>
<sequence>MEQETRDASALIASLQQACRRPLFVDIVASRARLAKKRASGVVNEDDPTRRNEPLPPDASTSAQTSTQLQSRKNEAKPTQTWIELLQEATSLLPVLTEDQHGEVLRLASILLLGFVLPHSTGNELCLLENAPRHKYQTAEGSELDVMAGDDYILQMPLEDRLSKAVHHNDANEFGEYDTLMDPFVEVAFHQFLSEGITPLLERRPAHRTQVDLWHVIAMIIDPRPLLESLPDRLQRLNDSHAAYWLKTRRLMQSTTPVHFQANYDHRWRLAQLVARSATWPVLEDETATDPVGPLLYGAMFHLQTSLRCFGQRAISKRDAHIAHCALVSMACQARNVPLLLEEWRYLLHLTIKDRSLCPVDDCSRSETSEQILQPELPLPRTSSRFCPHVARGRLLGNFAVRSGRRGTSEPDLFVQEALRSLTDVIEWQTDCWDASDEAIVTEDSRLYPPCLLESLLCATKQLACFRPAVNEEVVQCAIQLLRHSHCGIASEAANMLVMVFHYAPKHSVDSFVFKILESIKLIMEHTAKSLLFVEDLVGSLAQHSPPFASNLFLHLLDKTSKVANREAIDRLVAMVATNCPMVVARNYNKLFTMFQNRTELSPHIAVALLSSRQTYFFNAESDKHDKITQNIVSLEANGWTLFQIARQCLLLGNFAQALTLYKAVASSFLLSEKNYVWVCALEKIASGEALLIQHGATGIPHAAEDLHTAVSYLQFLQSFSDVRKEGFSFQIRFLLLRLDFLDLVTILRHLTMQMRLTASGPTKHTRSYNHLRNTIIGFGALASRYKGAFQRHGMCFKYGFSGTCLRVLEVLSSMMKEASVAVFLDIISVPMKKDVLSIDIQLGDARDPLSMLLRHLDELVVQPMRISVDSVARAAALLEVIEGVLMVPIPFPRDFMCLSPTIPAFLRLSAQPEEFNEHGVHRFTTIEAHPSVGFSFCATGRFPQALLQQSKKHVSKALIWYQVYYDGPLREDEFQPDEQLDEYHLTPPIQASIAAKVSLLSTSSPAVAPLSLDGFFFISIDCPPLFDEGWYSIKACLGGRDVSGGEWEIPTNGRTQSISIRNTRSR</sequence>
<dbReference type="eggNOG" id="ENOG502SQUY">
    <property type="taxonomic scope" value="Eukaryota"/>
</dbReference>
<dbReference type="AlphaFoldDB" id="B7G2X5"/>
<feature type="domain" description="Integrator complex subunit 7 helical bundle" evidence="2">
    <location>
        <begin position="658"/>
        <end position="756"/>
    </location>
</feature>
<evidence type="ECO:0000313" key="4">
    <source>
        <dbReference type="Proteomes" id="UP000000759"/>
    </source>
</evidence>
<reference evidence="3 4" key="1">
    <citation type="journal article" date="2008" name="Nature">
        <title>The Phaeodactylum genome reveals the evolutionary history of diatom genomes.</title>
        <authorList>
            <person name="Bowler C."/>
            <person name="Allen A.E."/>
            <person name="Badger J.H."/>
            <person name="Grimwood J."/>
            <person name="Jabbari K."/>
            <person name="Kuo A."/>
            <person name="Maheswari U."/>
            <person name="Martens C."/>
            <person name="Maumus F."/>
            <person name="Otillar R.P."/>
            <person name="Rayko E."/>
            <person name="Salamov A."/>
            <person name="Vandepoele K."/>
            <person name="Beszteri B."/>
            <person name="Gruber A."/>
            <person name="Heijde M."/>
            <person name="Katinka M."/>
            <person name="Mock T."/>
            <person name="Valentin K."/>
            <person name="Verret F."/>
            <person name="Berges J.A."/>
            <person name="Brownlee C."/>
            <person name="Cadoret J.P."/>
            <person name="Chiovitti A."/>
            <person name="Choi C.J."/>
            <person name="Coesel S."/>
            <person name="De Martino A."/>
            <person name="Detter J.C."/>
            <person name="Durkin C."/>
            <person name="Falciatore A."/>
            <person name="Fournet J."/>
            <person name="Haruta M."/>
            <person name="Huysman M.J."/>
            <person name="Jenkins B.D."/>
            <person name="Jiroutova K."/>
            <person name="Jorgensen R.E."/>
            <person name="Joubert Y."/>
            <person name="Kaplan A."/>
            <person name="Kroger N."/>
            <person name="Kroth P.G."/>
            <person name="La Roche J."/>
            <person name="Lindquist E."/>
            <person name="Lommer M."/>
            <person name="Martin-Jezequel V."/>
            <person name="Lopez P.J."/>
            <person name="Lucas S."/>
            <person name="Mangogna M."/>
            <person name="McGinnis K."/>
            <person name="Medlin L.K."/>
            <person name="Montsant A."/>
            <person name="Oudot-Le Secq M.P."/>
            <person name="Napoli C."/>
            <person name="Obornik M."/>
            <person name="Parker M.S."/>
            <person name="Petit J.L."/>
            <person name="Porcel B.M."/>
            <person name="Poulsen N."/>
            <person name="Robison M."/>
            <person name="Rychlewski L."/>
            <person name="Rynearson T.A."/>
            <person name="Schmutz J."/>
            <person name="Shapiro H."/>
            <person name="Siaut M."/>
            <person name="Stanley M."/>
            <person name="Sussman M.R."/>
            <person name="Taylor A.R."/>
            <person name="Vardi A."/>
            <person name="von Dassow P."/>
            <person name="Vyverman W."/>
            <person name="Willis A."/>
            <person name="Wyrwicz L.S."/>
            <person name="Rokhsar D.S."/>
            <person name="Weissenbach J."/>
            <person name="Armbrust E.V."/>
            <person name="Green B.R."/>
            <person name="Van de Peer Y."/>
            <person name="Grigoriev I.V."/>
        </authorList>
    </citation>
    <scope>NUCLEOTIDE SEQUENCE [LARGE SCALE GENOMIC DNA]</scope>
    <source>
        <strain evidence="3 4">CCAP 1055/1</strain>
    </source>
</reference>
<accession>B7G2X5</accession>
<dbReference type="OMA" id="LAMAICP"/>
<dbReference type="Proteomes" id="UP000000759">
    <property type="component" value="Chromosome 12"/>
</dbReference>
<gene>
    <name evidence="3" type="ORF">PHATRDRAFT_47230</name>
</gene>
<proteinExistence type="predicted"/>
<dbReference type="STRING" id="556484.B7G2X5"/>
<dbReference type="InParanoid" id="B7G2X5"/>
<protein>
    <recommendedName>
        <fullName evidence="2">Integrator complex subunit 7 helical bundle domain-containing protein</fullName>
    </recommendedName>
</protein>
<dbReference type="RefSeq" id="XP_002181279.1">
    <property type="nucleotide sequence ID" value="XM_002181243.1"/>
</dbReference>
<evidence type="ECO:0000256" key="1">
    <source>
        <dbReference type="SAM" id="MobiDB-lite"/>
    </source>
</evidence>